<feature type="domain" description="CCHC-type" evidence="3">
    <location>
        <begin position="363"/>
        <end position="378"/>
    </location>
</feature>
<dbReference type="EMBL" id="UYJE01002880">
    <property type="protein sequence ID" value="VDI14579.1"/>
    <property type="molecule type" value="Genomic_DNA"/>
</dbReference>
<feature type="compositionally biased region" description="Polar residues" evidence="2">
    <location>
        <begin position="373"/>
        <end position="386"/>
    </location>
</feature>
<keyword evidence="1" id="KW-0479">Metal-binding</keyword>
<dbReference type="Gene3D" id="4.10.60.10">
    <property type="entry name" value="Zinc finger, CCHC-type"/>
    <property type="match status" value="1"/>
</dbReference>
<feature type="compositionally biased region" description="Basic and acidic residues" evidence="2">
    <location>
        <begin position="193"/>
        <end position="208"/>
    </location>
</feature>
<dbReference type="InterPro" id="IPR036875">
    <property type="entry name" value="Znf_CCHC_sf"/>
</dbReference>
<feature type="compositionally biased region" description="Basic and acidic residues" evidence="2">
    <location>
        <begin position="460"/>
        <end position="484"/>
    </location>
</feature>
<feature type="region of interest" description="Disordered" evidence="2">
    <location>
        <begin position="179"/>
        <end position="209"/>
    </location>
</feature>
<reference evidence="4" key="1">
    <citation type="submission" date="2018-11" db="EMBL/GenBank/DDBJ databases">
        <authorList>
            <person name="Alioto T."/>
            <person name="Alioto T."/>
        </authorList>
    </citation>
    <scope>NUCLEOTIDE SEQUENCE</scope>
</reference>
<dbReference type="InterPro" id="IPR042509">
    <property type="entry name" value="ZCCHC3"/>
</dbReference>
<dbReference type="SMART" id="SM00343">
    <property type="entry name" value="ZnF_C2HC"/>
    <property type="match status" value="2"/>
</dbReference>
<dbReference type="GO" id="GO:0003723">
    <property type="term" value="F:RNA binding"/>
    <property type="evidence" value="ECO:0007669"/>
    <property type="project" value="InterPro"/>
</dbReference>
<sequence length="530" mass="58905">MSDIQVINALQDILDINQLEAIYKAAEGVEWYISFKTEKEADTLGTGERRQVGEGAVVLDRIDSRIIRLRVHWFPHHMRKDLVCQWLENFGQNVKLDEEETLYEGIMLKTGTLVGTMKVNEAQYQSIPHRGRCYNRDVLVTVQGRQSLCLRCNQFGHHRATCPETAAQKKTYAQMARLDPGESAGDVPSASQTRKETEVNGPPQDKRGWGRITRMGQVIEALEGTLVTRELVAIYKTGEGAEWYLTFATASQTEQFGDGQRRGLANGSGAVYFDRIDRRVVKFKIHWFPLHLRKELVAEWLERYGSAIQIEEESMDYGGLKLKTGALKGIMKSTEEQYMSIPYRGMVYNRPVLVTVLGRQPVCLKCGQKGHQRSTCPQNGQNTTKKSYAESARAGLEEGSGESTPLSVDVPRTNSSEGSTGRPDVHSSSEGSPVPDVLTTSSGEGTQPSADVPFSSEGPGEDRCTDSSEDPPQDRGTEEMDLSGKTRKRGRDDENTEDDEDNGKKIVKEEQERTGPLALPLKPAGTIDVD</sequence>
<feature type="domain" description="CCHC-type" evidence="3">
    <location>
        <begin position="149"/>
        <end position="164"/>
    </location>
</feature>
<feature type="compositionally biased region" description="Polar residues" evidence="2">
    <location>
        <begin position="438"/>
        <end position="449"/>
    </location>
</feature>
<protein>
    <recommendedName>
        <fullName evidence="3">CCHC-type domain-containing protein</fullName>
    </recommendedName>
</protein>
<dbReference type="GO" id="GO:0003690">
    <property type="term" value="F:double-stranded DNA binding"/>
    <property type="evidence" value="ECO:0007669"/>
    <property type="project" value="InterPro"/>
</dbReference>
<keyword evidence="5" id="KW-1185">Reference proteome</keyword>
<dbReference type="GO" id="GO:0002218">
    <property type="term" value="P:activation of innate immune response"/>
    <property type="evidence" value="ECO:0007669"/>
    <property type="project" value="InterPro"/>
</dbReference>
<dbReference type="OrthoDB" id="6161495at2759"/>
<feature type="region of interest" description="Disordered" evidence="2">
    <location>
        <begin position="367"/>
        <end position="530"/>
    </location>
</feature>
<evidence type="ECO:0000313" key="4">
    <source>
        <dbReference type="EMBL" id="VDI14579.1"/>
    </source>
</evidence>
<organism evidence="4 5">
    <name type="scientific">Mytilus galloprovincialis</name>
    <name type="common">Mediterranean mussel</name>
    <dbReference type="NCBI Taxonomy" id="29158"/>
    <lineage>
        <taxon>Eukaryota</taxon>
        <taxon>Metazoa</taxon>
        <taxon>Spiralia</taxon>
        <taxon>Lophotrochozoa</taxon>
        <taxon>Mollusca</taxon>
        <taxon>Bivalvia</taxon>
        <taxon>Autobranchia</taxon>
        <taxon>Pteriomorphia</taxon>
        <taxon>Mytilida</taxon>
        <taxon>Mytiloidea</taxon>
        <taxon>Mytilidae</taxon>
        <taxon>Mytilinae</taxon>
        <taxon>Mytilus</taxon>
    </lineage>
</organism>
<evidence type="ECO:0000259" key="3">
    <source>
        <dbReference type="PROSITE" id="PS50158"/>
    </source>
</evidence>
<dbReference type="PROSITE" id="PS50158">
    <property type="entry name" value="ZF_CCHC"/>
    <property type="match status" value="2"/>
</dbReference>
<dbReference type="PANTHER" id="PTHR22639:SF3">
    <property type="entry name" value="ZINC FINGER CCHC DOMAIN-CONTAINING PROTEIN 3"/>
    <property type="match status" value="1"/>
</dbReference>
<evidence type="ECO:0000256" key="2">
    <source>
        <dbReference type="SAM" id="MobiDB-lite"/>
    </source>
</evidence>
<feature type="compositionally biased region" description="Polar residues" evidence="2">
    <location>
        <begin position="401"/>
        <end position="419"/>
    </location>
</feature>
<dbReference type="Proteomes" id="UP000596742">
    <property type="component" value="Unassembled WGS sequence"/>
</dbReference>
<dbReference type="GO" id="GO:0008270">
    <property type="term" value="F:zinc ion binding"/>
    <property type="evidence" value="ECO:0007669"/>
    <property type="project" value="UniProtKB-KW"/>
</dbReference>
<evidence type="ECO:0000313" key="5">
    <source>
        <dbReference type="Proteomes" id="UP000596742"/>
    </source>
</evidence>
<keyword evidence="1" id="KW-0862">Zinc</keyword>
<dbReference type="PANTHER" id="PTHR22639">
    <property type="entry name" value="GAG-RELATED PROTEIN"/>
    <property type="match status" value="1"/>
</dbReference>
<name>A0A8B6D3L7_MYTGA</name>
<dbReference type="InterPro" id="IPR001878">
    <property type="entry name" value="Znf_CCHC"/>
</dbReference>
<keyword evidence="1" id="KW-0863">Zinc-finger</keyword>
<gene>
    <name evidence="4" type="ORF">MGAL_10B076009</name>
</gene>
<feature type="compositionally biased region" description="Basic and acidic residues" evidence="2">
    <location>
        <begin position="502"/>
        <end position="513"/>
    </location>
</feature>
<accession>A0A8B6D3L7</accession>
<evidence type="ECO:0000256" key="1">
    <source>
        <dbReference type="PROSITE-ProRule" id="PRU00047"/>
    </source>
</evidence>
<comment type="caution">
    <text evidence="4">The sequence shown here is derived from an EMBL/GenBank/DDBJ whole genome shotgun (WGS) entry which is preliminary data.</text>
</comment>
<dbReference type="AlphaFoldDB" id="A0A8B6D3L7"/>
<dbReference type="SUPFAM" id="SSF57756">
    <property type="entry name" value="Retrovirus zinc finger-like domains"/>
    <property type="match status" value="1"/>
</dbReference>
<proteinExistence type="predicted"/>